<evidence type="ECO:0000256" key="9">
    <source>
        <dbReference type="ARBA" id="ARBA00023027"/>
    </source>
</evidence>
<name>A0A948TEG8_9GAMM</name>
<evidence type="ECO:0000256" key="6">
    <source>
        <dbReference type="ARBA" id="ARBA00022695"/>
    </source>
</evidence>
<dbReference type="Pfam" id="PF01467">
    <property type="entry name" value="CTP_transf_like"/>
    <property type="match status" value="1"/>
</dbReference>
<evidence type="ECO:0000256" key="4">
    <source>
        <dbReference type="ARBA" id="ARBA00022642"/>
    </source>
</evidence>
<dbReference type="GO" id="GO:0004515">
    <property type="term" value="F:nicotinate-nucleotide adenylyltransferase activity"/>
    <property type="evidence" value="ECO:0007669"/>
    <property type="project" value="UniProtKB-UniRule"/>
</dbReference>
<dbReference type="HAMAP" id="MF_00244">
    <property type="entry name" value="NaMN_adenylyltr"/>
    <property type="match status" value="1"/>
</dbReference>
<dbReference type="EC" id="2.7.7.18" evidence="11"/>
<keyword evidence="5 11" id="KW-0808">Transferase</keyword>
<dbReference type="GO" id="GO:0005524">
    <property type="term" value="F:ATP binding"/>
    <property type="evidence" value="ECO:0007669"/>
    <property type="project" value="UniProtKB-KW"/>
</dbReference>
<comment type="caution">
    <text evidence="13">The sequence shown here is derived from an EMBL/GenBank/DDBJ whole genome shotgun (WGS) entry which is preliminary data.</text>
</comment>
<dbReference type="Gene3D" id="3.40.50.620">
    <property type="entry name" value="HUPs"/>
    <property type="match status" value="1"/>
</dbReference>
<evidence type="ECO:0000256" key="3">
    <source>
        <dbReference type="ARBA" id="ARBA00009014"/>
    </source>
</evidence>
<reference evidence="13" key="2">
    <citation type="submission" date="2021-04" db="EMBL/GenBank/DDBJ databases">
        <authorList>
            <person name="Gilroy R."/>
        </authorList>
    </citation>
    <scope>NUCLEOTIDE SEQUENCE</scope>
    <source>
        <strain evidence="13">378</strain>
    </source>
</reference>
<evidence type="ECO:0000256" key="10">
    <source>
        <dbReference type="ARBA" id="ARBA00048721"/>
    </source>
</evidence>
<evidence type="ECO:0000256" key="5">
    <source>
        <dbReference type="ARBA" id="ARBA00022679"/>
    </source>
</evidence>
<evidence type="ECO:0000256" key="11">
    <source>
        <dbReference type="HAMAP-Rule" id="MF_00244"/>
    </source>
</evidence>
<comment type="function">
    <text evidence="1 11">Catalyzes the reversible adenylation of nicotinate mononucleotide (NaMN) to nicotinic acid adenine dinucleotide (NaAD).</text>
</comment>
<dbReference type="NCBIfam" id="TIGR00482">
    <property type="entry name" value="nicotinate (nicotinamide) nucleotide adenylyltransferase"/>
    <property type="match status" value="1"/>
</dbReference>
<dbReference type="PANTHER" id="PTHR39321:SF3">
    <property type="entry name" value="PHOSPHOPANTETHEINE ADENYLYLTRANSFERASE"/>
    <property type="match status" value="1"/>
</dbReference>
<proteinExistence type="inferred from homology"/>
<accession>A0A948TEG8</accession>
<dbReference type="PANTHER" id="PTHR39321">
    <property type="entry name" value="NICOTINATE-NUCLEOTIDE ADENYLYLTRANSFERASE-RELATED"/>
    <property type="match status" value="1"/>
</dbReference>
<keyword evidence="6 11" id="KW-0548">Nucleotidyltransferase</keyword>
<reference evidence="13" key="1">
    <citation type="journal article" date="2021" name="PeerJ">
        <title>Extensive microbial diversity within the chicken gut microbiome revealed by metagenomics and culture.</title>
        <authorList>
            <person name="Gilroy R."/>
            <person name="Ravi A."/>
            <person name="Getino M."/>
            <person name="Pursley I."/>
            <person name="Horton D.L."/>
            <person name="Alikhan N.F."/>
            <person name="Baker D."/>
            <person name="Gharbi K."/>
            <person name="Hall N."/>
            <person name="Watson M."/>
            <person name="Adriaenssens E.M."/>
            <person name="Foster-Nyarko E."/>
            <person name="Jarju S."/>
            <person name="Secka A."/>
            <person name="Antonio M."/>
            <person name="Oren A."/>
            <person name="Chaudhuri R.R."/>
            <person name="La Ragione R."/>
            <person name="Hildebrand F."/>
            <person name="Pallen M.J."/>
        </authorList>
    </citation>
    <scope>NUCLEOTIDE SEQUENCE</scope>
    <source>
        <strain evidence="13">378</strain>
    </source>
</reference>
<dbReference type="InterPro" id="IPR014729">
    <property type="entry name" value="Rossmann-like_a/b/a_fold"/>
</dbReference>
<dbReference type="GO" id="GO:0009435">
    <property type="term" value="P:NAD+ biosynthetic process"/>
    <property type="evidence" value="ECO:0007669"/>
    <property type="project" value="UniProtKB-UniRule"/>
</dbReference>
<dbReference type="NCBIfam" id="TIGR00125">
    <property type="entry name" value="cyt_tran_rel"/>
    <property type="match status" value="1"/>
</dbReference>
<keyword evidence="4 11" id="KW-0662">Pyridine nucleotide biosynthesis</keyword>
<dbReference type="InterPro" id="IPR004821">
    <property type="entry name" value="Cyt_trans-like"/>
</dbReference>
<comment type="pathway">
    <text evidence="2 11">Cofactor biosynthesis; NAD(+) biosynthesis; deamido-NAD(+) from nicotinate D-ribonucleotide: step 1/1.</text>
</comment>
<dbReference type="SUPFAM" id="SSF52374">
    <property type="entry name" value="Nucleotidylyl transferase"/>
    <property type="match status" value="1"/>
</dbReference>
<keyword evidence="8 11" id="KW-0067">ATP-binding</keyword>
<feature type="domain" description="Cytidyltransferase-like" evidence="12">
    <location>
        <begin position="9"/>
        <end position="216"/>
    </location>
</feature>
<dbReference type="EMBL" id="JAHLFE010000033">
    <property type="protein sequence ID" value="MBU3843585.1"/>
    <property type="molecule type" value="Genomic_DNA"/>
</dbReference>
<organism evidence="13 14">
    <name type="scientific">Candidatus Anaerobiospirillum pullicola</name>
    <dbReference type="NCBI Taxonomy" id="2838451"/>
    <lineage>
        <taxon>Bacteria</taxon>
        <taxon>Pseudomonadati</taxon>
        <taxon>Pseudomonadota</taxon>
        <taxon>Gammaproteobacteria</taxon>
        <taxon>Aeromonadales</taxon>
        <taxon>Succinivibrionaceae</taxon>
        <taxon>Anaerobiospirillum</taxon>
    </lineage>
</organism>
<dbReference type="InterPro" id="IPR005248">
    <property type="entry name" value="NadD/NMNAT"/>
</dbReference>
<evidence type="ECO:0000313" key="14">
    <source>
        <dbReference type="Proteomes" id="UP000733611"/>
    </source>
</evidence>
<keyword evidence="7 11" id="KW-0547">Nucleotide-binding</keyword>
<dbReference type="Proteomes" id="UP000733611">
    <property type="component" value="Unassembled WGS sequence"/>
</dbReference>
<evidence type="ECO:0000256" key="1">
    <source>
        <dbReference type="ARBA" id="ARBA00002324"/>
    </source>
</evidence>
<gene>
    <name evidence="11 13" type="primary">nadD</name>
    <name evidence="13" type="ORF">H9847_01745</name>
</gene>
<protein>
    <recommendedName>
        <fullName evidence="11">Probable nicotinate-nucleotide adenylyltransferase</fullName>
        <ecNumber evidence="11">2.7.7.18</ecNumber>
    </recommendedName>
    <alternativeName>
        <fullName evidence="11">Deamido-NAD(+) diphosphorylase</fullName>
    </alternativeName>
    <alternativeName>
        <fullName evidence="11">Deamido-NAD(+) pyrophosphorylase</fullName>
    </alternativeName>
    <alternativeName>
        <fullName evidence="11">Nicotinate mononucleotide adenylyltransferase</fullName>
        <shortName evidence="11">NaMN adenylyltransferase</shortName>
    </alternativeName>
</protein>
<comment type="similarity">
    <text evidence="3 11">Belongs to the NadD family.</text>
</comment>
<evidence type="ECO:0000259" key="12">
    <source>
        <dbReference type="Pfam" id="PF01467"/>
    </source>
</evidence>
<dbReference type="CDD" id="cd02165">
    <property type="entry name" value="NMNAT"/>
    <property type="match status" value="1"/>
</dbReference>
<dbReference type="AlphaFoldDB" id="A0A948TEG8"/>
<evidence type="ECO:0000313" key="13">
    <source>
        <dbReference type="EMBL" id="MBU3843585.1"/>
    </source>
</evidence>
<sequence length="253" mass="28608">MTAPDKIGLYGGSFDPIHQGHLTTARAVMQHFSLNTLYLLPNATPPHKQALRLPYATRVQMIKAALADALDPRLQLSFLEQDSSVRHYTIETLARFSAEHPHTTPFFIMGMDSLLTLDTWREPQRLIEYAHIVVLPRPHYELSSLKPEIAAYVLPFLADKELLHTIPENTRTQAQKLWKQAQHSLDAKAAVESGHQYHLLSVQQCPPFDISSTQLRALLAQDEAHLSVQQVQTLQHALSPQVYALIKSKGLYR</sequence>
<evidence type="ECO:0000256" key="8">
    <source>
        <dbReference type="ARBA" id="ARBA00022840"/>
    </source>
</evidence>
<evidence type="ECO:0000256" key="2">
    <source>
        <dbReference type="ARBA" id="ARBA00005019"/>
    </source>
</evidence>
<keyword evidence="9 11" id="KW-0520">NAD</keyword>
<comment type="catalytic activity">
    <reaction evidence="10 11">
        <text>nicotinate beta-D-ribonucleotide + ATP + H(+) = deamido-NAD(+) + diphosphate</text>
        <dbReference type="Rhea" id="RHEA:22860"/>
        <dbReference type="ChEBI" id="CHEBI:15378"/>
        <dbReference type="ChEBI" id="CHEBI:30616"/>
        <dbReference type="ChEBI" id="CHEBI:33019"/>
        <dbReference type="ChEBI" id="CHEBI:57502"/>
        <dbReference type="ChEBI" id="CHEBI:58437"/>
        <dbReference type="EC" id="2.7.7.18"/>
    </reaction>
</comment>
<evidence type="ECO:0000256" key="7">
    <source>
        <dbReference type="ARBA" id="ARBA00022741"/>
    </source>
</evidence>